<accession>A0ABT5MUX6</accession>
<dbReference type="Proteomes" id="UP001528673">
    <property type="component" value="Unassembled WGS sequence"/>
</dbReference>
<keyword evidence="2" id="KW-1185">Reference proteome</keyword>
<proteinExistence type="predicted"/>
<reference evidence="1 2" key="1">
    <citation type="submission" date="2023-02" db="EMBL/GenBank/DDBJ databases">
        <title>Bacterial whole genomic sequence of Curvibacter sp. HBC61.</title>
        <authorList>
            <person name="Le V."/>
            <person name="Ko S.-R."/>
            <person name="Ahn C.-Y."/>
            <person name="Oh H.-M."/>
        </authorList>
    </citation>
    <scope>NUCLEOTIDE SEQUENCE [LARGE SCALE GENOMIC DNA]</scope>
    <source>
        <strain evidence="1 2">HBC61</strain>
    </source>
</reference>
<organism evidence="1 2">
    <name type="scientific">Curvibacter cyanobacteriorum</name>
    <dbReference type="NCBI Taxonomy" id="3026422"/>
    <lineage>
        <taxon>Bacteria</taxon>
        <taxon>Pseudomonadati</taxon>
        <taxon>Pseudomonadota</taxon>
        <taxon>Betaproteobacteria</taxon>
        <taxon>Burkholderiales</taxon>
        <taxon>Comamonadaceae</taxon>
        <taxon>Curvibacter</taxon>
    </lineage>
</organism>
<dbReference type="RefSeq" id="WP_273949158.1">
    <property type="nucleotide sequence ID" value="NZ_JAQSIP010000002.1"/>
</dbReference>
<evidence type="ECO:0000313" key="2">
    <source>
        <dbReference type="Proteomes" id="UP001528673"/>
    </source>
</evidence>
<comment type="caution">
    <text evidence="1">The sequence shown here is derived from an EMBL/GenBank/DDBJ whole genome shotgun (WGS) entry which is preliminary data.</text>
</comment>
<name>A0ABT5MUX6_9BURK</name>
<gene>
    <name evidence="1" type="ORF">PSQ40_04675</name>
</gene>
<sequence length="310" mass="34204">MSTENQPEALRLAAWLEQSALPYDPTDVKECAAELRRLQAENEGLRARVARSDTPTGLQPAAILPAFIGTPKRKLNELLAQGFQVNGLQIERDVDGAEPVRGFITVGGLVGWWNPDTQAERDRLREQVETTLTMVEQSNKISAELLRERDDLRAQVEALSKPQEPVQWQKRHQEQTEGLWENTTHHDAKWWEGNSTGWEIRALYAHPTPAPTRPAVQTPTEAAVSLGIKSAIHRIRSGASESALDPLEYALRLLAAAPQAEAPTPPAPWSIAFDAWWADNRVATHKVHSAEGLARKAFHAGSIKGQKGGA</sequence>
<protein>
    <submittedName>
        <fullName evidence="1">Uncharacterized protein</fullName>
    </submittedName>
</protein>
<dbReference type="EMBL" id="JAQSIP010000002">
    <property type="protein sequence ID" value="MDD0837859.1"/>
    <property type="molecule type" value="Genomic_DNA"/>
</dbReference>
<evidence type="ECO:0000313" key="1">
    <source>
        <dbReference type="EMBL" id="MDD0837859.1"/>
    </source>
</evidence>